<dbReference type="EMBL" id="JALLAZ020001159">
    <property type="protein sequence ID" value="KAL3779503.1"/>
    <property type="molecule type" value="Genomic_DNA"/>
</dbReference>
<proteinExistence type="predicted"/>
<feature type="transmembrane region" description="Helical" evidence="1">
    <location>
        <begin position="60"/>
        <end position="82"/>
    </location>
</feature>
<keyword evidence="1" id="KW-0812">Transmembrane</keyword>
<name>A0ABD3NUX5_9STRA</name>
<protein>
    <recommendedName>
        <fullName evidence="4">Autophagy-related protein 9</fullName>
    </recommendedName>
</protein>
<evidence type="ECO:0008006" key="4">
    <source>
        <dbReference type="Google" id="ProtNLM"/>
    </source>
</evidence>
<feature type="transmembrane region" description="Helical" evidence="1">
    <location>
        <begin position="212"/>
        <end position="235"/>
    </location>
</feature>
<dbReference type="AlphaFoldDB" id="A0ABD3NUX5"/>
<keyword evidence="1" id="KW-1133">Transmembrane helix</keyword>
<comment type="caution">
    <text evidence="2">The sequence shown here is derived from an EMBL/GenBank/DDBJ whole genome shotgun (WGS) entry which is preliminary data.</text>
</comment>
<gene>
    <name evidence="2" type="ORF">ACHAW5_010632</name>
</gene>
<sequence>MVLYLDTKSEAGLGVCLPSAIAATIAKSVYPTLATWLVDLPGPLYTDDVLTVLSNDLSQYVQNVLTTCALLFGMLVGQAYYFTYKEQERVYYALFAEVTEARSLLEQISLLSYGRVGSMYPVLLSRMDEYVRRDLGELSVRDPIDVVAYAGRSGTSSSSTSTSNDDPLESMMYATSVGVPGPMYDTVLSLRRARSERCGALQSKLPDVHVHVLRLLGVIVLTTFPVCGSGSSAIAPNVLVLQSYMFGILAFGLTVVLGVVEELRDSTRRSGGAYGVDGALGVMVSGLVEELDERMDGEYQPHPRRDSQLQWDSQVIVARPVNVGLLIPTAWWPFPVRGESGG</sequence>
<evidence type="ECO:0000313" key="3">
    <source>
        <dbReference type="Proteomes" id="UP001530315"/>
    </source>
</evidence>
<evidence type="ECO:0000313" key="2">
    <source>
        <dbReference type="EMBL" id="KAL3779503.1"/>
    </source>
</evidence>
<keyword evidence="3" id="KW-1185">Reference proteome</keyword>
<organism evidence="2 3">
    <name type="scientific">Stephanodiscus triporus</name>
    <dbReference type="NCBI Taxonomy" id="2934178"/>
    <lineage>
        <taxon>Eukaryota</taxon>
        <taxon>Sar</taxon>
        <taxon>Stramenopiles</taxon>
        <taxon>Ochrophyta</taxon>
        <taxon>Bacillariophyta</taxon>
        <taxon>Coscinodiscophyceae</taxon>
        <taxon>Thalassiosirophycidae</taxon>
        <taxon>Stephanodiscales</taxon>
        <taxon>Stephanodiscaceae</taxon>
        <taxon>Stephanodiscus</taxon>
    </lineage>
</organism>
<accession>A0ABD3NUX5</accession>
<dbReference type="Proteomes" id="UP001530315">
    <property type="component" value="Unassembled WGS sequence"/>
</dbReference>
<reference evidence="2 3" key="1">
    <citation type="submission" date="2024-10" db="EMBL/GenBank/DDBJ databases">
        <title>Updated reference genomes for cyclostephanoid diatoms.</title>
        <authorList>
            <person name="Roberts W.R."/>
            <person name="Alverson A.J."/>
        </authorList>
    </citation>
    <scope>NUCLEOTIDE SEQUENCE [LARGE SCALE GENOMIC DNA]</scope>
    <source>
        <strain evidence="2 3">AJA276-08</strain>
    </source>
</reference>
<evidence type="ECO:0000256" key="1">
    <source>
        <dbReference type="SAM" id="Phobius"/>
    </source>
</evidence>
<feature type="transmembrane region" description="Helical" evidence="1">
    <location>
        <begin position="241"/>
        <end position="260"/>
    </location>
</feature>
<keyword evidence="1" id="KW-0472">Membrane</keyword>